<dbReference type="Gene3D" id="1.10.10.10">
    <property type="entry name" value="Winged helix-like DNA-binding domain superfamily/Winged helix DNA-binding domain"/>
    <property type="match status" value="1"/>
</dbReference>
<feature type="domain" description="Sugar-binding" evidence="5">
    <location>
        <begin position="104"/>
        <end position="352"/>
    </location>
</feature>
<dbReference type="InterPro" id="IPR048715">
    <property type="entry name" value="CggR_N"/>
</dbReference>
<evidence type="ECO:0000259" key="6">
    <source>
        <dbReference type="Pfam" id="PF21715"/>
    </source>
</evidence>
<dbReference type="InterPro" id="IPR007324">
    <property type="entry name" value="Sugar-bd_dom_put"/>
</dbReference>
<evidence type="ECO:0000256" key="1">
    <source>
        <dbReference type="ARBA" id="ARBA00010466"/>
    </source>
</evidence>
<dbReference type="InterPro" id="IPR036388">
    <property type="entry name" value="WH-like_DNA-bd_sf"/>
</dbReference>
<evidence type="ECO:0000256" key="4">
    <source>
        <dbReference type="ARBA" id="ARBA00023163"/>
    </source>
</evidence>
<keyword evidence="4" id="KW-0804">Transcription</keyword>
<dbReference type="GO" id="GO:0030246">
    <property type="term" value="F:carbohydrate binding"/>
    <property type="evidence" value="ECO:0007669"/>
    <property type="project" value="InterPro"/>
</dbReference>
<organism evidence="7 8">
    <name type="scientific">Solibacillus isronensis B3W22</name>
    <dbReference type="NCBI Taxonomy" id="1224748"/>
    <lineage>
        <taxon>Bacteria</taxon>
        <taxon>Bacillati</taxon>
        <taxon>Bacillota</taxon>
        <taxon>Bacilli</taxon>
        <taxon>Bacillales</taxon>
        <taxon>Caryophanaceae</taxon>
        <taxon>Solibacillus</taxon>
    </lineage>
</organism>
<dbReference type="PATRIC" id="fig|1224748.3.peg.2200"/>
<comment type="similarity">
    <text evidence="1">Belongs to the SorC transcriptional regulatory family.</text>
</comment>
<gene>
    <name evidence="7" type="primary">cggR</name>
    <name evidence="7" type="ORF">B857_02220</name>
</gene>
<dbReference type="EMBL" id="AMCK01000011">
    <property type="protein sequence ID" value="EKB44852.1"/>
    <property type="molecule type" value="Genomic_DNA"/>
</dbReference>
<name>K1KYD8_9BACL</name>
<dbReference type="RefSeq" id="WP_008406361.1">
    <property type="nucleotide sequence ID" value="NZ_AMCK01000011.1"/>
</dbReference>
<dbReference type="PANTHER" id="PTHR34294">
    <property type="entry name" value="TRANSCRIPTIONAL REGULATOR-RELATED"/>
    <property type="match status" value="1"/>
</dbReference>
<feature type="domain" description="CggR N-terminal DNA binding" evidence="6">
    <location>
        <begin position="32"/>
        <end position="99"/>
    </location>
</feature>
<keyword evidence="3" id="KW-0238">DNA-binding</keyword>
<comment type="caution">
    <text evidence="7">The sequence shown here is derived from an EMBL/GenBank/DDBJ whole genome shotgun (WGS) entry which is preliminary data.</text>
</comment>
<dbReference type="SUPFAM" id="SSF100950">
    <property type="entry name" value="NagB/RpiA/CoA transferase-like"/>
    <property type="match status" value="1"/>
</dbReference>
<dbReference type="Gene3D" id="3.40.50.1360">
    <property type="match status" value="1"/>
</dbReference>
<dbReference type="AlphaFoldDB" id="K1KYD8"/>
<keyword evidence="2" id="KW-0805">Transcription regulation</keyword>
<evidence type="ECO:0000259" key="5">
    <source>
        <dbReference type="Pfam" id="PF04198"/>
    </source>
</evidence>
<dbReference type="InterPro" id="IPR051054">
    <property type="entry name" value="SorC_transcr_regulators"/>
</dbReference>
<evidence type="ECO:0000313" key="8">
    <source>
        <dbReference type="Proteomes" id="UP000004738"/>
    </source>
</evidence>
<evidence type="ECO:0000256" key="2">
    <source>
        <dbReference type="ARBA" id="ARBA00023015"/>
    </source>
</evidence>
<accession>K1KYD8</accession>
<sequence>MSNKINQVGGFLTDISFFAAERKLMPEIDALFQKRFRVLQAIATFSPIGRRALGEQLQMTERDIRNETTVLSEQQLILIQKKGMICTPKGYEVIEQLYELYRELSGIVAMEQQLTNIFGIARVIIVPGDAEQDETVKQQLGKVAAQVLQQIAPAKAKIAVTGGSSVASMKEYLSDVPVLSDANFIAARGGMGDEMTFQANTIVSKFSKRCGATYRTLFLPEHLSEHAYEAMKDEPIIREMITLYEQVDIVIHGIGAAQEMALRRKSSQQEQQILEEKGAVAEAFGYYFNADGDIVHHLRTIGIQRHQVNKAQHVLAIAAGRNKAAAIQAYFKNAAPQTILITDEQTARTILKN</sequence>
<dbReference type="Pfam" id="PF04198">
    <property type="entry name" value="Sugar-bind"/>
    <property type="match status" value="1"/>
</dbReference>
<keyword evidence="8" id="KW-1185">Reference proteome</keyword>
<dbReference type="PANTHER" id="PTHR34294:SF5">
    <property type="entry name" value="CENTRAL GLYCOLYTIC GENES REGULATOR"/>
    <property type="match status" value="1"/>
</dbReference>
<dbReference type="Proteomes" id="UP000004738">
    <property type="component" value="Unassembled WGS sequence"/>
</dbReference>
<evidence type="ECO:0000313" key="7">
    <source>
        <dbReference type="EMBL" id="EKB44852.1"/>
    </source>
</evidence>
<dbReference type="GO" id="GO:0003677">
    <property type="term" value="F:DNA binding"/>
    <property type="evidence" value="ECO:0007669"/>
    <property type="project" value="UniProtKB-KW"/>
</dbReference>
<dbReference type="InterPro" id="IPR037171">
    <property type="entry name" value="NagB/RpiA_transferase-like"/>
</dbReference>
<protein>
    <submittedName>
        <fullName evidence="7">Central glycolytic genes regulator</fullName>
    </submittedName>
</protein>
<dbReference type="InterPro" id="IPR036390">
    <property type="entry name" value="WH_DNA-bd_sf"/>
</dbReference>
<proteinExistence type="inferred from homology"/>
<dbReference type="Pfam" id="PF21715">
    <property type="entry name" value="CggR_N"/>
    <property type="match status" value="1"/>
</dbReference>
<reference evidence="7 8" key="1">
    <citation type="journal article" date="2012" name="J. Bacteriol.">
        <title>Draft Genome Sequence of Bacillus isronensis Strain B3W22, Isolated from the Upper Atmosphere.</title>
        <authorList>
            <person name="Shivaji S."/>
            <person name="Ara S."/>
            <person name="Singh S.K."/>
            <person name="Bandi S."/>
            <person name="Singh A."/>
            <person name="Pinnaka A.K."/>
        </authorList>
    </citation>
    <scope>NUCLEOTIDE SEQUENCE [LARGE SCALE GENOMIC DNA]</scope>
    <source>
        <strain evidence="7 8">B3W22</strain>
    </source>
</reference>
<dbReference type="SUPFAM" id="SSF46785">
    <property type="entry name" value="Winged helix' DNA-binding domain"/>
    <property type="match status" value="1"/>
</dbReference>
<evidence type="ECO:0000256" key="3">
    <source>
        <dbReference type="ARBA" id="ARBA00023125"/>
    </source>
</evidence>